<keyword evidence="3" id="KW-0853">WD repeat</keyword>
<dbReference type="GO" id="GO:0005737">
    <property type="term" value="C:cytoplasm"/>
    <property type="evidence" value="ECO:0007669"/>
    <property type="project" value="UniProtKB-SubCell"/>
</dbReference>
<keyword evidence="4" id="KW-0819">tRNA processing</keyword>
<evidence type="ECO:0000256" key="6">
    <source>
        <dbReference type="ARBA" id="ARBA00038255"/>
    </source>
</evidence>
<dbReference type="Proteomes" id="UP000017246">
    <property type="component" value="Unassembled WGS sequence"/>
</dbReference>
<evidence type="ECO:0000256" key="1">
    <source>
        <dbReference type="ARBA" id="ARBA00004496"/>
    </source>
</evidence>
<gene>
    <name evidence="8" type="ORF">EmuJ_001171600</name>
</gene>
<dbReference type="OrthoDB" id="5594999at2759"/>
<name>A0A068Y047_ECHMU</name>
<evidence type="ECO:0000256" key="7">
    <source>
        <dbReference type="ARBA" id="ARBA00040154"/>
    </source>
</evidence>
<dbReference type="eggNOG" id="KOG0974">
    <property type="taxonomic scope" value="Eukaryota"/>
</dbReference>
<dbReference type="InterPro" id="IPR036322">
    <property type="entry name" value="WD40_repeat_dom_sf"/>
</dbReference>
<organism evidence="8 9">
    <name type="scientific">Echinococcus multilocularis</name>
    <name type="common">Fox tapeworm</name>
    <dbReference type="NCBI Taxonomy" id="6211"/>
    <lineage>
        <taxon>Eukaryota</taxon>
        <taxon>Metazoa</taxon>
        <taxon>Spiralia</taxon>
        <taxon>Lophotrochozoa</taxon>
        <taxon>Platyhelminthes</taxon>
        <taxon>Cestoda</taxon>
        <taxon>Eucestoda</taxon>
        <taxon>Cyclophyllidea</taxon>
        <taxon>Taeniidae</taxon>
        <taxon>Echinococcus</taxon>
    </lineage>
</organism>
<evidence type="ECO:0000256" key="4">
    <source>
        <dbReference type="ARBA" id="ARBA00022694"/>
    </source>
</evidence>
<evidence type="ECO:0000313" key="9">
    <source>
        <dbReference type="Proteomes" id="UP000017246"/>
    </source>
</evidence>
<accession>A0A068Y047</accession>
<dbReference type="STRING" id="6211.A0A068Y047"/>
<reference evidence="8" key="2">
    <citation type="submission" date="2015-11" db="EMBL/GenBank/DDBJ databases">
        <authorList>
            <person name="Zhang Y."/>
            <person name="Guo Z."/>
        </authorList>
    </citation>
    <scope>NUCLEOTIDE SEQUENCE</scope>
</reference>
<evidence type="ECO:0000313" key="8">
    <source>
        <dbReference type="EMBL" id="CDS35766.1"/>
    </source>
</evidence>
<dbReference type="Gene3D" id="2.130.10.10">
    <property type="entry name" value="YVTN repeat-like/Quinoprotein amine dehydrogenase"/>
    <property type="match status" value="2"/>
</dbReference>
<evidence type="ECO:0000256" key="2">
    <source>
        <dbReference type="ARBA" id="ARBA00022490"/>
    </source>
</evidence>
<dbReference type="AlphaFoldDB" id="A0A068Y047"/>
<dbReference type="InterPro" id="IPR015943">
    <property type="entry name" value="WD40/YVTN_repeat-like_dom_sf"/>
</dbReference>
<dbReference type="InterPro" id="IPR051973">
    <property type="entry name" value="tRNA_Anticodon_Mtase-Reg"/>
</dbReference>
<reference evidence="8" key="1">
    <citation type="journal article" date="2013" name="Nature">
        <title>The genomes of four tapeworm species reveal adaptations to parasitism.</title>
        <authorList>
            <person name="Tsai I.J."/>
            <person name="Zarowiecki M."/>
            <person name="Holroyd N."/>
            <person name="Garciarrubio A."/>
            <person name="Sanchez-Flores A."/>
            <person name="Brooks K.L."/>
            <person name="Tracey A."/>
            <person name="Bobes R.J."/>
            <person name="Fragoso G."/>
            <person name="Sciutto E."/>
            <person name="Aslett M."/>
            <person name="Beasley H."/>
            <person name="Bennett H.M."/>
            <person name="Cai J."/>
            <person name="Camicia F."/>
            <person name="Clark R."/>
            <person name="Cucher M."/>
            <person name="De Silva N."/>
            <person name="Day T.A."/>
            <person name="Deplazes P."/>
            <person name="Estrada K."/>
            <person name="Fernandez C."/>
            <person name="Holland P.W."/>
            <person name="Hou J."/>
            <person name="Hu S."/>
            <person name="Huckvale T."/>
            <person name="Hung S.S."/>
            <person name="Kamenetzky L."/>
            <person name="Keane J.A."/>
            <person name="Kiss F."/>
            <person name="Koziol U."/>
            <person name="Lambert O."/>
            <person name="Liu K."/>
            <person name="Luo X."/>
            <person name="Luo Y."/>
            <person name="Macchiaroli N."/>
            <person name="Nichol S."/>
            <person name="Paps J."/>
            <person name="Parkinson J."/>
            <person name="Pouchkina-Stantcheva N."/>
            <person name="Riddiford N."/>
            <person name="Rosenzvit M."/>
            <person name="Salinas G."/>
            <person name="Wasmuth J.D."/>
            <person name="Zamanian M."/>
            <person name="Zheng Y."/>
            <person name="Cai X."/>
            <person name="Soberon X."/>
            <person name="Olson P.D."/>
            <person name="Laclette J.P."/>
            <person name="Brehm K."/>
            <person name="Berriman M."/>
            <person name="Garciarrubio A."/>
            <person name="Bobes R.J."/>
            <person name="Fragoso G."/>
            <person name="Sanchez-Flores A."/>
            <person name="Estrada K."/>
            <person name="Cevallos M.A."/>
            <person name="Morett E."/>
            <person name="Gonzalez V."/>
            <person name="Portillo T."/>
            <person name="Ochoa-Leyva A."/>
            <person name="Jose M.V."/>
            <person name="Sciutto E."/>
            <person name="Landa A."/>
            <person name="Jimenez L."/>
            <person name="Valdes V."/>
            <person name="Carrero J.C."/>
            <person name="Larralde C."/>
            <person name="Morales-Montor J."/>
            <person name="Limon-Lason J."/>
            <person name="Soberon X."/>
            <person name="Laclette J.P."/>
        </authorList>
    </citation>
    <scope>NUCLEOTIDE SEQUENCE [LARGE SCALE GENOMIC DNA]</scope>
</reference>
<keyword evidence="5" id="KW-0677">Repeat</keyword>
<dbReference type="PANTHER" id="PTHR14344">
    <property type="entry name" value="WD REPEAT PROTEIN"/>
    <property type="match status" value="1"/>
</dbReference>
<protein>
    <recommendedName>
        <fullName evidence="7">tRNA (34-2'-O)-methyltransferase regulator WDR6</fullName>
    </recommendedName>
</protein>
<dbReference type="SUPFAM" id="SSF50978">
    <property type="entry name" value="WD40 repeat-like"/>
    <property type="match status" value="2"/>
</dbReference>
<evidence type="ECO:0000256" key="3">
    <source>
        <dbReference type="ARBA" id="ARBA00022574"/>
    </source>
</evidence>
<dbReference type="EMBL" id="LN902841">
    <property type="protein sequence ID" value="CDS35766.1"/>
    <property type="molecule type" value="Genomic_DNA"/>
</dbReference>
<dbReference type="GO" id="GO:0030488">
    <property type="term" value="P:tRNA methylation"/>
    <property type="evidence" value="ECO:0007669"/>
    <property type="project" value="TreeGrafter"/>
</dbReference>
<keyword evidence="9" id="KW-1185">Reference proteome</keyword>
<sequence>MVIWNHTPIIAISWIYDSLILFDKAVFKIMYCPCPVKCSCRKPRQLDITPEIKLKFITVVGNNLCVILSISKDANVKTLFSLATTEFICGAYVHKRHEGYFLFTVSISGSSKIYSLSTPGFVSAHLLQNVSITNSSMLYCTRFVDCLCRRAHSTICVGGTSSRIFIWSFVGKSLGTTSILSHFGIQKGIIFAVDLCKPSFTSTCLLASAAEDRSIVIWSSQFDELCGSPQSRFTEWNILHRLDVCTINLKMPLFESRVWCVQMNDWGIIAAGEDCSLVCCPWPSSGHSLEPIILRSVHRGRSIWGLDTRVSKATTKLQIITGGNDGALVLNQIEMPQPEEKVGVFQDGLVGCVKPLTNVPTVKRPSSLAKHSFPSDTYFHLFSAKQSLSLDNESVMISPVLRDVFIGPEGRIFTIFESGVIAILRPDNGKAAELTPVQPYLSPTLSKRVAEGAEFVDEDGACLKQDCLFPGYCVSGVHRGSRRFALGGRWGCLGIYEIIDDETLLCHDLVNIPPFQRITLIHWISGSEIVIGIFPNVTVYIGLNNVASSNGLFHRALYLERNFTHSQRNELAWTTCAASWTSQEPIPLRCIIIGTRAGGIALYNLPSDSNSTVIQPTWSLEHCHGREGVTSITILHQAIVLTAGRQHGRVRRWRILITEDGAKIGLQLLDQVLKPSHLSWIESFASLPSGEVLALGFLSTRFLAVEFLPLETDCPLSDGGAIHLAVDCSGGHRAWDFAYVPQDDSLIFTAIRKKGLLYTHQRAQRARTTHGFMRTCLIPPLHGRDINTSLLLSRLGCDGQSGCLSISCYTGSEEFRLGSFTLDVQLSEVAEDCTVSSRNFAPRFHSGHISNIRCIALCHQTAKHRPLTRYLVSGGGRGMLVAWRLDKADQPGLVGWVCLDTSLRGTGPLVSCPLERKRSATLSVCDLRIMALLAFQQREGDNISVLAACSDGSIRLVKISLPCESTGWLPRFYQLADFRSGQRRSCVLSLCCITQPTESRVSIAYSNTSGVVEAFKIDLNDGSLHKQLFSLHLEVENPTTKAVASCAANSIAMLADHIAVAGDDGSLRLANLRGIWITKAVRHFAAVVKVTSLSKQNCLLTLGADHRLLLWQVMEGAKLSVLSETMLTGLGDPQNISLLPTDEAEKAYLAMVCGSGLQLCYFKFDQ</sequence>
<proteinExistence type="inferred from homology"/>
<dbReference type="OMA" id="NCDESEC"/>
<keyword evidence="2" id="KW-0963">Cytoplasm</keyword>
<comment type="subcellular location">
    <subcellularLocation>
        <location evidence="1">Cytoplasm</location>
    </subcellularLocation>
</comment>
<dbReference type="PANTHER" id="PTHR14344:SF3">
    <property type="entry name" value="WD REPEAT-CONTAINING PROTEIN 6"/>
    <property type="match status" value="1"/>
</dbReference>
<comment type="similarity">
    <text evidence="6">Belongs to the WD repeat WDR6 family.</text>
</comment>
<dbReference type="SMART" id="SM00320">
    <property type="entry name" value="WD40"/>
    <property type="match status" value="7"/>
</dbReference>
<dbReference type="InterPro" id="IPR001680">
    <property type="entry name" value="WD40_rpt"/>
</dbReference>
<evidence type="ECO:0000256" key="5">
    <source>
        <dbReference type="ARBA" id="ARBA00022737"/>
    </source>
</evidence>